<dbReference type="PROSITE" id="PS00163">
    <property type="entry name" value="FUMARATE_LYASES"/>
    <property type="match status" value="1"/>
</dbReference>
<dbReference type="PRINTS" id="PR00149">
    <property type="entry name" value="FUMRATELYASE"/>
</dbReference>
<dbReference type="InterPro" id="IPR008948">
    <property type="entry name" value="L-Aspartase-like"/>
</dbReference>
<organism evidence="3 4">
    <name type="scientific">Poseidonocella sedimentorum</name>
    <dbReference type="NCBI Taxonomy" id="871652"/>
    <lineage>
        <taxon>Bacteria</taxon>
        <taxon>Pseudomonadati</taxon>
        <taxon>Pseudomonadota</taxon>
        <taxon>Alphaproteobacteria</taxon>
        <taxon>Rhodobacterales</taxon>
        <taxon>Roseobacteraceae</taxon>
        <taxon>Poseidonocella</taxon>
    </lineage>
</organism>
<dbReference type="NCBIfam" id="NF004631">
    <property type="entry name" value="PRK05975.1"/>
    <property type="match status" value="1"/>
</dbReference>
<reference evidence="3 4" key="1">
    <citation type="submission" date="2016-10" db="EMBL/GenBank/DDBJ databases">
        <authorList>
            <person name="de Groot N.N."/>
        </authorList>
    </citation>
    <scope>NUCLEOTIDE SEQUENCE [LARGE SCALE GENOMIC DNA]</scope>
    <source>
        <strain evidence="4">KMM 9023,NRIC 0796,JCM 17311,KCTC 23692</strain>
    </source>
</reference>
<protein>
    <submittedName>
        <fullName evidence="3">3-carboxy-cis,cis-muconate cycloisomerase</fullName>
    </submittedName>
</protein>
<dbReference type="EMBL" id="FOYI01000006">
    <property type="protein sequence ID" value="SFR11221.1"/>
    <property type="molecule type" value="Genomic_DNA"/>
</dbReference>
<evidence type="ECO:0000313" key="3">
    <source>
        <dbReference type="EMBL" id="SFR11221.1"/>
    </source>
</evidence>
<evidence type="ECO:0000259" key="2">
    <source>
        <dbReference type="Pfam" id="PF00206"/>
    </source>
</evidence>
<accession>A0A1I6E0Y7</accession>
<dbReference type="Pfam" id="PF00206">
    <property type="entry name" value="Lyase_1"/>
    <property type="match status" value="1"/>
</dbReference>
<keyword evidence="4" id="KW-1185">Reference proteome</keyword>
<dbReference type="RefSeq" id="WP_092080489.1">
    <property type="nucleotide sequence ID" value="NZ_FOYI01000006.1"/>
</dbReference>
<dbReference type="PRINTS" id="PR00145">
    <property type="entry name" value="ARGSUCLYASE"/>
</dbReference>
<dbReference type="Gene3D" id="1.20.200.10">
    <property type="entry name" value="Fumarase/aspartase (Central domain)"/>
    <property type="match status" value="1"/>
</dbReference>
<dbReference type="SUPFAM" id="SSF48557">
    <property type="entry name" value="L-aspartase-like"/>
    <property type="match status" value="1"/>
</dbReference>
<dbReference type="PANTHER" id="PTHR43172">
    <property type="entry name" value="ADENYLOSUCCINATE LYASE"/>
    <property type="match status" value="1"/>
</dbReference>
<dbReference type="InterPro" id="IPR000362">
    <property type="entry name" value="Fumarate_lyase_fam"/>
</dbReference>
<evidence type="ECO:0000313" key="4">
    <source>
        <dbReference type="Proteomes" id="UP000199302"/>
    </source>
</evidence>
<dbReference type="PANTHER" id="PTHR43172:SF2">
    <property type="entry name" value="ADENYLOSUCCINATE LYASE C-TERMINAL DOMAIN-CONTAINING PROTEIN"/>
    <property type="match status" value="1"/>
</dbReference>
<name>A0A1I6E0Y7_9RHOB</name>
<proteinExistence type="inferred from homology"/>
<dbReference type="AlphaFoldDB" id="A0A1I6E0Y7"/>
<dbReference type="STRING" id="871652.SAMN04515673_106174"/>
<comment type="similarity">
    <text evidence="1">Belongs to the class-II fumarase/aspartase family.</text>
</comment>
<feature type="domain" description="Fumarate lyase N-terminal" evidence="2">
    <location>
        <begin position="39"/>
        <end position="291"/>
    </location>
</feature>
<dbReference type="InterPro" id="IPR022761">
    <property type="entry name" value="Fumarate_lyase_N"/>
</dbReference>
<dbReference type="InterPro" id="IPR020557">
    <property type="entry name" value="Fumarate_lyase_CS"/>
</dbReference>
<evidence type="ECO:0000256" key="1">
    <source>
        <dbReference type="ARBA" id="ARBA00034772"/>
    </source>
</evidence>
<keyword evidence="3" id="KW-0413">Isomerase</keyword>
<dbReference type="OrthoDB" id="9768878at2"/>
<dbReference type="GO" id="GO:0016853">
    <property type="term" value="F:isomerase activity"/>
    <property type="evidence" value="ECO:0007669"/>
    <property type="project" value="UniProtKB-KW"/>
</dbReference>
<dbReference type="Proteomes" id="UP000199302">
    <property type="component" value="Unassembled WGS sequence"/>
</dbReference>
<gene>
    <name evidence="3" type="ORF">SAMN04515673_106174</name>
</gene>
<dbReference type="GO" id="GO:0016829">
    <property type="term" value="F:lyase activity"/>
    <property type="evidence" value="ECO:0007669"/>
    <property type="project" value="UniProtKB-ARBA"/>
</dbReference>
<sequence>MSGFAGDPLLSALFGDAEIAGLTGSDAWAARMIEVEAGYAAALGRAGRVHPDLGDEAADAIRAVRPDLSALALGMARDGVAVPALVRQIKAALPERLHDAVHTGLTSQDVMDSAFALCLKAALPVFRGRIEAVQQALEALAAQFGDHPLMARTRMQAALPVTVAHRIEAWRRPFEDHLARLDALELRLLRLQFGGPVGARYLDQAEQINAALAAALGLSPVPSAWHSDRSALAELGGWLSLVSGSLGKIGQDIALMAQQGLDEIRLAGGGGSSAMAHKQNPVGAEVLVTLARANAARLGGLHQALVHEQERSGAAWSLEWMLLPQMLESTGRGLSLAFELLGQVERMGSPDET</sequence>